<evidence type="ECO:0000256" key="1">
    <source>
        <dbReference type="ARBA" id="ARBA00022441"/>
    </source>
</evidence>
<keyword evidence="3" id="KW-0472">Membrane</keyword>
<reference evidence="4 5" key="1">
    <citation type="submission" date="2016-11" db="EMBL/GenBank/DDBJ databases">
        <authorList>
            <person name="Jaros S."/>
            <person name="Januszkiewicz K."/>
            <person name="Wedrychowicz H."/>
        </authorList>
    </citation>
    <scope>NUCLEOTIDE SEQUENCE [LARGE SCALE GENOMIC DNA]</scope>
    <source>
        <strain evidence="4 5">DSM 22807</strain>
    </source>
</reference>
<evidence type="ECO:0000313" key="4">
    <source>
        <dbReference type="EMBL" id="SHJ56237.1"/>
    </source>
</evidence>
<organism evidence="4 5">
    <name type="scientific">Flavobacterium haoranii</name>
    <dbReference type="NCBI Taxonomy" id="683124"/>
    <lineage>
        <taxon>Bacteria</taxon>
        <taxon>Pseudomonadati</taxon>
        <taxon>Bacteroidota</taxon>
        <taxon>Flavobacteriia</taxon>
        <taxon>Flavobacteriales</taxon>
        <taxon>Flavobacteriaceae</taxon>
        <taxon>Flavobacterium</taxon>
    </lineage>
</organism>
<dbReference type="InterPro" id="IPR015915">
    <property type="entry name" value="Kelch-typ_b-propeller"/>
</dbReference>
<protein>
    <submittedName>
        <fullName evidence="4">Galactose oxidase, central domain</fullName>
    </submittedName>
</protein>
<keyword evidence="5" id="KW-1185">Reference proteome</keyword>
<dbReference type="EMBL" id="FQZH01000004">
    <property type="protein sequence ID" value="SHJ56237.1"/>
    <property type="molecule type" value="Genomic_DNA"/>
</dbReference>
<evidence type="ECO:0000256" key="3">
    <source>
        <dbReference type="SAM" id="Phobius"/>
    </source>
</evidence>
<dbReference type="Pfam" id="PF24681">
    <property type="entry name" value="Kelch_KLHDC2_KLHL20_DRC7"/>
    <property type="match status" value="1"/>
</dbReference>
<evidence type="ECO:0000313" key="5">
    <source>
        <dbReference type="Proteomes" id="UP000184232"/>
    </source>
</evidence>
<feature type="transmembrane region" description="Helical" evidence="3">
    <location>
        <begin position="324"/>
        <end position="341"/>
    </location>
</feature>
<dbReference type="Proteomes" id="UP000184232">
    <property type="component" value="Unassembled WGS sequence"/>
</dbReference>
<dbReference type="PANTHER" id="PTHR46093:SF18">
    <property type="entry name" value="FIBRONECTIN TYPE-III DOMAIN-CONTAINING PROTEIN"/>
    <property type="match status" value="1"/>
</dbReference>
<dbReference type="RefSeq" id="WP_072785049.1">
    <property type="nucleotide sequence ID" value="NZ_CP045292.1"/>
</dbReference>
<dbReference type="OrthoDB" id="1523986at2"/>
<dbReference type="PANTHER" id="PTHR46093">
    <property type="entry name" value="ACYL-COA-BINDING DOMAIN-CONTAINING PROTEIN 5"/>
    <property type="match status" value="1"/>
</dbReference>
<proteinExistence type="predicted"/>
<keyword evidence="3" id="KW-0812">Transmembrane</keyword>
<dbReference type="AlphaFoldDB" id="A0A1M6KBH8"/>
<evidence type="ECO:0000256" key="2">
    <source>
        <dbReference type="ARBA" id="ARBA00022737"/>
    </source>
</evidence>
<keyword evidence="1" id="KW-0880">Kelch repeat</keyword>
<gene>
    <name evidence="4" type="ORF">SAMN05444337_2239</name>
</gene>
<accession>A0A1M6KBH8</accession>
<name>A0A1M6KBH8_9FLAO</name>
<keyword evidence="3" id="KW-1133">Transmembrane helix</keyword>
<dbReference type="Gene3D" id="2.120.10.80">
    <property type="entry name" value="Kelch-type beta propeller"/>
    <property type="match status" value="1"/>
</dbReference>
<sequence length="457" mass="54645">MKRIFLFLIFSNILFGQEKLVFDNINIQTGIDYQNENYLVFDNSEFYYFKDFNSNTWNKKDILYNQIPTSKDFPYNFFHIKNKNYFVYKGCGTVYEFKNDSILRIDNSFEHKSQFNASTFIYHDEIYYFGGYGLFTFKNILTKYDFKTREWELVKYSDHNNIPEPRSHALTYLIDDDLYVIGGFTENYETNLTTTTNKALNDIWKLNLTTKKWTFLGNLKNKNFHIIEKLGYLASKNNLFFDNGKLYQIDFKNEILKSTEPKGKYTFSLLEQYNSKRNEIFYVLSNSDESNRKYEIIVENFDDYKSDFINEEDLFESNNSTQNILLVLVVLSISLVIFYFLKKKSKPQHENKIILKDSNFYFKDKAISNLLSEENELLYFFFKHKHQALPMNEVVDFFSKNDATPYNTLTKKKDLVLSGLKQKLAFILEVEEDDLFIIQKNTEDKRIKEIQLNPRYF</sequence>
<keyword evidence="2" id="KW-0677">Repeat</keyword>
<dbReference type="SUPFAM" id="SSF117281">
    <property type="entry name" value="Kelch motif"/>
    <property type="match status" value="1"/>
</dbReference>